<name>A0A165FQM8_EXIGL</name>
<gene>
    <name evidence="1" type="ORF">EXIGLDRAFT_771815</name>
</gene>
<dbReference type="SUPFAM" id="SSF81296">
    <property type="entry name" value="E set domains"/>
    <property type="match status" value="1"/>
</dbReference>
<proteinExistence type="predicted"/>
<dbReference type="InParanoid" id="A0A165FQM8"/>
<dbReference type="Proteomes" id="UP000077266">
    <property type="component" value="Unassembled WGS sequence"/>
</dbReference>
<dbReference type="EMBL" id="KV426074">
    <property type="protein sequence ID" value="KZV89373.1"/>
    <property type="molecule type" value="Genomic_DNA"/>
</dbReference>
<dbReference type="AlphaFoldDB" id="A0A165FQM8"/>
<dbReference type="Gene3D" id="2.60.40.640">
    <property type="match status" value="1"/>
</dbReference>
<sequence length="412" mass="44338">MAVDVDHVNDSLGSSKTVHTATLDDSNLELSITVLSRAVSMSSTPLYHDGDTIIGTVHINSSKNSGIQDISISLRGQHSCYGKDTTFLRLSHSVWSPERRTSHEGVYERNLRGTNIWNFSIPLPACCNALDTGTSDTPLPPSFGGSGSVLPETINYEISCTVRRRFFSGPDEQLSVPIQYRPQTVAGSAPLSRSHAYNNGTPIPGPEVDAEGWSSFRSSCSGDFFSRREVNIDCEFSLAAPLEYARGGLIPFAVRVSTTDQQLLDLLAVTPDFLSIHLQRQVLCNTTLSATFEKTVSSGRYWVTAKIQGALLIAGEINASAILQPSFQYGALEVAYLVQFFIGAPGLHLKTASPIGAIPVQICARRAPGPRPISYAPTVSSEWDTTAALYSLPTIMGAALFHKGADGEIVLG</sequence>
<accession>A0A165FQM8</accession>
<evidence type="ECO:0000313" key="1">
    <source>
        <dbReference type="EMBL" id="KZV89373.1"/>
    </source>
</evidence>
<reference evidence="1 2" key="1">
    <citation type="journal article" date="2016" name="Mol. Biol. Evol.">
        <title>Comparative Genomics of Early-Diverging Mushroom-Forming Fungi Provides Insights into the Origins of Lignocellulose Decay Capabilities.</title>
        <authorList>
            <person name="Nagy L.G."/>
            <person name="Riley R."/>
            <person name="Tritt A."/>
            <person name="Adam C."/>
            <person name="Daum C."/>
            <person name="Floudas D."/>
            <person name="Sun H."/>
            <person name="Yadav J.S."/>
            <person name="Pangilinan J."/>
            <person name="Larsson K.H."/>
            <person name="Matsuura K."/>
            <person name="Barry K."/>
            <person name="Labutti K."/>
            <person name="Kuo R."/>
            <person name="Ohm R.A."/>
            <person name="Bhattacharya S.S."/>
            <person name="Shirouzu T."/>
            <person name="Yoshinaga Y."/>
            <person name="Martin F.M."/>
            <person name="Grigoriev I.V."/>
            <person name="Hibbett D.S."/>
        </authorList>
    </citation>
    <scope>NUCLEOTIDE SEQUENCE [LARGE SCALE GENOMIC DNA]</scope>
    <source>
        <strain evidence="1 2">HHB12029</strain>
    </source>
</reference>
<dbReference type="InterPro" id="IPR014752">
    <property type="entry name" value="Arrestin-like_C"/>
</dbReference>
<evidence type="ECO:0008006" key="3">
    <source>
        <dbReference type="Google" id="ProtNLM"/>
    </source>
</evidence>
<protein>
    <recommendedName>
        <fullName evidence="3">Arrestin-like N-terminal domain-containing protein</fullName>
    </recommendedName>
</protein>
<dbReference type="STRING" id="1314781.A0A165FQM8"/>
<dbReference type="InterPro" id="IPR014756">
    <property type="entry name" value="Ig_E-set"/>
</dbReference>
<keyword evidence="2" id="KW-1185">Reference proteome</keyword>
<evidence type="ECO:0000313" key="2">
    <source>
        <dbReference type="Proteomes" id="UP000077266"/>
    </source>
</evidence>
<dbReference type="OrthoDB" id="2333384at2759"/>
<organism evidence="1 2">
    <name type="scientific">Exidia glandulosa HHB12029</name>
    <dbReference type="NCBI Taxonomy" id="1314781"/>
    <lineage>
        <taxon>Eukaryota</taxon>
        <taxon>Fungi</taxon>
        <taxon>Dikarya</taxon>
        <taxon>Basidiomycota</taxon>
        <taxon>Agaricomycotina</taxon>
        <taxon>Agaricomycetes</taxon>
        <taxon>Auriculariales</taxon>
        <taxon>Exidiaceae</taxon>
        <taxon>Exidia</taxon>
    </lineage>
</organism>